<keyword evidence="4" id="KW-0804">Transcription</keyword>
<comment type="caution">
    <text evidence="6">The sequence shown here is derived from an EMBL/GenBank/DDBJ whole genome shotgun (WGS) entry which is preliminary data.</text>
</comment>
<keyword evidence="7" id="KW-1185">Reference proteome</keyword>
<dbReference type="Pfam" id="PF00126">
    <property type="entry name" value="HTH_1"/>
    <property type="match status" value="1"/>
</dbReference>
<dbReference type="Proteomes" id="UP000436016">
    <property type="component" value="Unassembled WGS sequence"/>
</dbReference>
<evidence type="ECO:0000259" key="5">
    <source>
        <dbReference type="PROSITE" id="PS50931"/>
    </source>
</evidence>
<evidence type="ECO:0000256" key="1">
    <source>
        <dbReference type="ARBA" id="ARBA00009437"/>
    </source>
</evidence>
<organism evidence="6 7">
    <name type="scientific">Oceanomicrobium pacificus</name>
    <dbReference type="NCBI Taxonomy" id="2692916"/>
    <lineage>
        <taxon>Bacteria</taxon>
        <taxon>Pseudomonadati</taxon>
        <taxon>Pseudomonadota</taxon>
        <taxon>Alphaproteobacteria</taxon>
        <taxon>Rhodobacterales</taxon>
        <taxon>Paracoccaceae</taxon>
        <taxon>Oceanomicrobium</taxon>
    </lineage>
</organism>
<keyword evidence="3" id="KW-0238">DNA-binding</keyword>
<dbReference type="Pfam" id="PF03466">
    <property type="entry name" value="LysR_substrate"/>
    <property type="match status" value="1"/>
</dbReference>
<dbReference type="EMBL" id="WUWG01000001">
    <property type="protein sequence ID" value="MXU64597.1"/>
    <property type="molecule type" value="Genomic_DNA"/>
</dbReference>
<dbReference type="PANTHER" id="PTHR30537">
    <property type="entry name" value="HTH-TYPE TRANSCRIPTIONAL REGULATOR"/>
    <property type="match status" value="1"/>
</dbReference>
<dbReference type="SUPFAM" id="SSF46785">
    <property type="entry name" value="Winged helix' DNA-binding domain"/>
    <property type="match status" value="1"/>
</dbReference>
<sequence>MNKYEPIGAAMDWNLVPAFLAVLDEGSLSGAARRLGVSQPTLGRQVRALEQGLGTTLFRRHARGLSPTDEALDLLPQARRMADAAARLARAAESRETALTGTVRITASVFVSHHILPPVVAGIRRSLPELELEIAPSDSSENLLFREADIALRMYRPTQLDVVARHLGDLPLGLFAHRSYLDRRGRPEDPAALSGHDLIGYDRSTLIIDGMRAMGFNVDRNFFGLRCDSQTVYWELVRAGCGIGACQSGVAMRTDGIEQVLPELVIPPLPVWLTLPEPLRHVPRIRAVADALADGLAPWCARTGASGGPAA</sequence>
<dbReference type="PANTHER" id="PTHR30537:SF3">
    <property type="entry name" value="TRANSCRIPTIONAL REGULATORY PROTEIN"/>
    <property type="match status" value="1"/>
</dbReference>
<evidence type="ECO:0000256" key="3">
    <source>
        <dbReference type="ARBA" id="ARBA00023125"/>
    </source>
</evidence>
<feature type="domain" description="HTH lysR-type" evidence="5">
    <location>
        <begin position="11"/>
        <end position="68"/>
    </location>
</feature>
<evidence type="ECO:0000256" key="4">
    <source>
        <dbReference type="ARBA" id="ARBA00023163"/>
    </source>
</evidence>
<proteinExistence type="inferred from homology"/>
<dbReference type="GO" id="GO:0006351">
    <property type="term" value="P:DNA-templated transcription"/>
    <property type="evidence" value="ECO:0007669"/>
    <property type="project" value="TreeGrafter"/>
</dbReference>
<dbReference type="GO" id="GO:0003700">
    <property type="term" value="F:DNA-binding transcription factor activity"/>
    <property type="evidence" value="ECO:0007669"/>
    <property type="project" value="InterPro"/>
</dbReference>
<dbReference type="InterPro" id="IPR005119">
    <property type="entry name" value="LysR_subst-bd"/>
</dbReference>
<name>A0A6B0TJI9_9RHOB</name>
<dbReference type="SUPFAM" id="SSF53850">
    <property type="entry name" value="Periplasmic binding protein-like II"/>
    <property type="match status" value="1"/>
</dbReference>
<reference evidence="6 7" key="1">
    <citation type="submission" date="2019-12" db="EMBL/GenBank/DDBJ databases">
        <title>Strain KN286 was isolated from seawater, which was collected from Caroline Seamount in the tropical western Pacific.</title>
        <authorList>
            <person name="Wang Q."/>
        </authorList>
    </citation>
    <scope>NUCLEOTIDE SEQUENCE [LARGE SCALE GENOMIC DNA]</scope>
    <source>
        <strain evidence="6 7">KN286</strain>
    </source>
</reference>
<evidence type="ECO:0000313" key="7">
    <source>
        <dbReference type="Proteomes" id="UP000436016"/>
    </source>
</evidence>
<keyword evidence="2" id="KW-0805">Transcription regulation</keyword>
<accession>A0A6B0TJI9</accession>
<protein>
    <submittedName>
        <fullName evidence="6">LysR family transcriptional regulator</fullName>
    </submittedName>
</protein>
<dbReference type="GO" id="GO:0043565">
    <property type="term" value="F:sequence-specific DNA binding"/>
    <property type="evidence" value="ECO:0007669"/>
    <property type="project" value="TreeGrafter"/>
</dbReference>
<dbReference type="PRINTS" id="PR00039">
    <property type="entry name" value="HTHLYSR"/>
</dbReference>
<dbReference type="InterPro" id="IPR036390">
    <property type="entry name" value="WH_DNA-bd_sf"/>
</dbReference>
<comment type="similarity">
    <text evidence="1">Belongs to the LysR transcriptional regulatory family.</text>
</comment>
<dbReference type="PROSITE" id="PS50931">
    <property type="entry name" value="HTH_LYSR"/>
    <property type="match status" value="1"/>
</dbReference>
<dbReference type="InterPro" id="IPR058163">
    <property type="entry name" value="LysR-type_TF_proteobact-type"/>
</dbReference>
<dbReference type="AlphaFoldDB" id="A0A6B0TJI9"/>
<dbReference type="Gene3D" id="3.40.190.290">
    <property type="match status" value="1"/>
</dbReference>
<evidence type="ECO:0000313" key="6">
    <source>
        <dbReference type="EMBL" id="MXU64597.1"/>
    </source>
</evidence>
<evidence type="ECO:0000256" key="2">
    <source>
        <dbReference type="ARBA" id="ARBA00023015"/>
    </source>
</evidence>
<dbReference type="Gene3D" id="1.10.10.10">
    <property type="entry name" value="Winged helix-like DNA-binding domain superfamily/Winged helix DNA-binding domain"/>
    <property type="match status" value="1"/>
</dbReference>
<gene>
    <name evidence="6" type="ORF">GSH16_03995</name>
</gene>
<dbReference type="InterPro" id="IPR036388">
    <property type="entry name" value="WH-like_DNA-bd_sf"/>
</dbReference>
<dbReference type="InterPro" id="IPR000847">
    <property type="entry name" value="LysR_HTH_N"/>
</dbReference>